<dbReference type="InterPro" id="IPR010037">
    <property type="entry name" value="FkbH_domain"/>
</dbReference>
<dbReference type="InterPro" id="IPR023214">
    <property type="entry name" value="HAD_sf"/>
</dbReference>
<dbReference type="NCBIfam" id="TIGR01686">
    <property type="entry name" value="FkbH"/>
    <property type="match status" value="1"/>
</dbReference>
<reference evidence="2" key="1">
    <citation type="journal article" date="2014" name="Genome Announc.">
        <title>Draft Genome Sequence of Clostridium straminisolvens Strain JCM 21531T, Isolated from a Cellulose-Degrading Bacterial Community.</title>
        <authorList>
            <person name="Yuki M."/>
            <person name="Oshima K."/>
            <person name="Suda W."/>
            <person name="Sakamoto M."/>
            <person name="Kitamura K."/>
            <person name="Iida T."/>
            <person name="Hattori M."/>
            <person name="Ohkuma M."/>
        </authorList>
    </citation>
    <scope>NUCLEOTIDE SEQUENCE [LARGE SCALE GENOMIC DNA]</scope>
    <source>
        <strain evidence="2">JCM 21531</strain>
    </source>
</reference>
<dbReference type="SUPFAM" id="SSF56784">
    <property type="entry name" value="HAD-like"/>
    <property type="match status" value="1"/>
</dbReference>
<evidence type="ECO:0000313" key="3">
    <source>
        <dbReference type="Proteomes" id="UP000019109"/>
    </source>
</evidence>
<gene>
    <name evidence="2" type="ORF">JCM21531_985</name>
</gene>
<accession>W4V2A3</accession>
<proteinExistence type="predicted"/>
<protein>
    <submittedName>
        <fullName evidence="2">FkbH protein</fullName>
    </submittedName>
</protein>
<dbReference type="RefSeq" id="WP_038287411.1">
    <property type="nucleotide sequence ID" value="NZ_BAVR01000008.1"/>
</dbReference>
<evidence type="ECO:0000313" key="2">
    <source>
        <dbReference type="EMBL" id="GAE87600.1"/>
    </source>
</evidence>
<feature type="domain" description="N-acetyltransferase" evidence="1">
    <location>
        <begin position="182"/>
        <end position="330"/>
    </location>
</feature>
<dbReference type="InterPro" id="IPR000182">
    <property type="entry name" value="GNAT_dom"/>
</dbReference>
<dbReference type="PANTHER" id="PTHR17901:SF14">
    <property type="entry name" value="MAGNESIUM-DEPENDENT PHOSPHATASE 1"/>
    <property type="match status" value="1"/>
</dbReference>
<dbReference type="NCBIfam" id="TIGR01681">
    <property type="entry name" value="HAD-SF-IIIC"/>
    <property type="match status" value="1"/>
</dbReference>
<evidence type="ECO:0000259" key="1">
    <source>
        <dbReference type="PROSITE" id="PS51186"/>
    </source>
</evidence>
<comment type="caution">
    <text evidence="2">The sequence shown here is derived from an EMBL/GenBank/DDBJ whole genome shotgun (WGS) entry which is preliminary data.</text>
</comment>
<dbReference type="InterPro" id="IPR016181">
    <property type="entry name" value="Acyl_CoA_acyltransferase"/>
</dbReference>
<dbReference type="Gene3D" id="3.40.630.30">
    <property type="match status" value="1"/>
</dbReference>
<dbReference type="InterPro" id="IPR041492">
    <property type="entry name" value="HAD_2"/>
</dbReference>
<dbReference type="InterPro" id="IPR036412">
    <property type="entry name" value="HAD-like_sf"/>
</dbReference>
<dbReference type="PROSITE" id="PS51186">
    <property type="entry name" value="GNAT"/>
    <property type="match status" value="1"/>
</dbReference>
<dbReference type="GO" id="GO:0003993">
    <property type="term" value="F:acid phosphatase activity"/>
    <property type="evidence" value="ECO:0007669"/>
    <property type="project" value="TreeGrafter"/>
</dbReference>
<dbReference type="STRING" id="1294263.JCM21531_985"/>
<keyword evidence="3" id="KW-1185">Reference proteome</keyword>
<dbReference type="SUPFAM" id="SSF55729">
    <property type="entry name" value="Acyl-CoA N-acyltransferases (Nat)"/>
    <property type="match status" value="1"/>
</dbReference>
<dbReference type="EMBL" id="BAVR01000008">
    <property type="protein sequence ID" value="GAE87600.1"/>
    <property type="molecule type" value="Genomic_DNA"/>
</dbReference>
<dbReference type="AlphaFoldDB" id="W4V2A3"/>
<dbReference type="PANTHER" id="PTHR17901">
    <property type="entry name" value="MAGNESIUM-DEPENDENT PHOSPHATASE 1 MDP1"/>
    <property type="match status" value="1"/>
</dbReference>
<dbReference type="OrthoDB" id="323926at2"/>
<dbReference type="Gene3D" id="3.40.50.1000">
    <property type="entry name" value="HAD superfamily/HAD-like"/>
    <property type="match status" value="1"/>
</dbReference>
<dbReference type="Pfam" id="PF13419">
    <property type="entry name" value="HAD_2"/>
    <property type="match status" value="1"/>
</dbReference>
<dbReference type="InterPro" id="IPR010033">
    <property type="entry name" value="HAD_SF_ppase_IIIC"/>
</dbReference>
<dbReference type="Proteomes" id="UP000019109">
    <property type="component" value="Unassembled WGS sequence"/>
</dbReference>
<dbReference type="InterPro" id="IPR010036">
    <property type="entry name" value="MDP_1_eu_arc"/>
</dbReference>
<name>W4V2A3_9FIRM</name>
<organism evidence="2 3">
    <name type="scientific">Acetivibrio straminisolvens JCM 21531</name>
    <dbReference type="NCBI Taxonomy" id="1294263"/>
    <lineage>
        <taxon>Bacteria</taxon>
        <taxon>Bacillati</taxon>
        <taxon>Bacillota</taxon>
        <taxon>Clostridia</taxon>
        <taxon>Eubacteriales</taxon>
        <taxon>Oscillospiraceae</taxon>
        <taxon>Acetivibrio</taxon>
    </lineage>
</organism>
<dbReference type="GO" id="GO:0016747">
    <property type="term" value="F:acyltransferase activity, transferring groups other than amino-acyl groups"/>
    <property type="evidence" value="ECO:0007669"/>
    <property type="project" value="InterPro"/>
</dbReference>
<sequence length="347" mass="40489">MGEKKEIKCVVWDLDNTIWDGILLESDDVQLKPGIKEIIETLDSRGILHSIASKNEYDLAMSKLKEFGLDDYFLYPEIHWDAKSISLERIQKNINIGMDTILFVDDQEFELAEVKNAHESVNCLNANEYQTLLSDPRLNPRFITVDSARRRKMYQDDYKRKQAEEEFSGPSEKFLASLNMKFSISDTQEEDLRRAEELTVRTNQLNATGKTFSYDELNELRQSENYKLLICELEDKFGSYGKIGLALINMSEDYWRLEMMLMSCRVVSRGVGTVLLNYIMKEAKRNNKRLLADFRDTGRNRMMQICFRFAGFKEKSSDGNGNYVLEHDLENIQDFPDYIEISTNVKW</sequence>